<proteinExistence type="inferred from homology"/>
<evidence type="ECO:0000313" key="15">
    <source>
        <dbReference type="Proteomes" id="UP001162480"/>
    </source>
</evidence>
<protein>
    <recommendedName>
        <fullName evidence="4">mannose-6-phosphate isomerase</fullName>
        <ecNumber evidence="4">5.3.1.8</ecNumber>
    </recommendedName>
    <alternativeName>
        <fullName evidence="8">Phosphohexomutase</fullName>
    </alternativeName>
    <alternativeName>
        <fullName evidence="9">Phosphomannose isomerase</fullName>
    </alternativeName>
</protein>
<dbReference type="EC" id="5.3.1.8" evidence="4"/>
<dbReference type="CDD" id="cd07011">
    <property type="entry name" value="cupin_PMI_type_I_N"/>
    <property type="match status" value="1"/>
</dbReference>
<comment type="cofactor">
    <cofactor evidence="11">
        <name>Zn(2+)</name>
        <dbReference type="ChEBI" id="CHEBI:29105"/>
    </cofactor>
    <text evidence="11">Binds 1 zinc ion per subunit.</text>
</comment>
<dbReference type="GO" id="GO:0005829">
    <property type="term" value="C:cytosol"/>
    <property type="evidence" value="ECO:0007669"/>
    <property type="project" value="TreeGrafter"/>
</dbReference>
<evidence type="ECO:0000256" key="5">
    <source>
        <dbReference type="ARBA" id="ARBA00022723"/>
    </source>
</evidence>
<evidence type="ECO:0000256" key="2">
    <source>
        <dbReference type="ARBA" id="ARBA00004666"/>
    </source>
</evidence>
<dbReference type="GO" id="GO:0005975">
    <property type="term" value="P:carbohydrate metabolic process"/>
    <property type="evidence" value="ECO:0007669"/>
    <property type="project" value="InterPro"/>
</dbReference>
<evidence type="ECO:0000256" key="10">
    <source>
        <dbReference type="PIRSR" id="PIRSR001480-1"/>
    </source>
</evidence>
<feature type="binding site" evidence="11">
    <location>
        <position position="111"/>
    </location>
    <ligand>
        <name>Zn(2+)</name>
        <dbReference type="ChEBI" id="CHEBI:29105"/>
    </ligand>
</feature>
<feature type="binding site" evidence="11">
    <location>
        <position position="138"/>
    </location>
    <ligand>
        <name>Zn(2+)</name>
        <dbReference type="ChEBI" id="CHEBI:29105"/>
    </ligand>
</feature>
<comment type="similarity">
    <text evidence="3">Belongs to the mannose-6-phosphate isomerase type 1 family.</text>
</comment>
<dbReference type="FunFam" id="2.60.120.10:FF:000044">
    <property type="entry name" value="Mannose-6-phosphate isomerase"/>
    <property type="match status" value="1"/>
</dbReference>
<sequence length="429" mass="48109">MADDPCVFPLKCAVQNYVWGKLGNQSEVARLSQSGNPDFKLQQDVPYAELWMGTHPNGPSKIYLEGMEEKDLGEWISEHPERLGKETNDYFKGELPFLFKVLSVRTSLSIQAHPNKIHAELLNRENPNLYKDANHKPELAIALTPFQGLCGFRVIQDVAKYLQDIQEFRTVVGTENAIKLIAASRAIDMASHRSVMKNAFEAMMMRDKETLQKEVRKWVSKVMDMEEQGEDISQYNGEVLLKLHREFPGDVGCFAVYFLNHITLQPGQAMFLDANLPHAYLSGDCMECMACSDNVVRAGLTVKYVDVQTLCKMLDYTGRQPQKAIFAAIQDTEDPYAAIFKPPVNDFAVIRIMLPGDVAQYQLRPLQNASICIVISGKAEGTTRSLANPLKLQPGSVFFMSANEIVTLKLETCQVVVLNSSERNASCED</sequence>
<dbReference type="PRINTS" id="PR00714">
    <property type="entry name" value="MAN6PISMRASE"/>
</dbReference>
<dbReference type="NCBIfam" id="TIGR00218">
    <property type="entry name" value="manA"/>
    <property type="match status" value="1"/>
</dbReference>
<evidence type="ECO:0000256" key="6">
    <source>
        <dbReference type="ARBA" id="ARBA00022833"/>
    </source>
</evidence>
<dbReference type="GO" id="GO:0009298">
    <property type="term" value="P:GDP-mannose biosynthetic process"/>
    <property type="evidence" value="ECO:0007669"/>
    <property type="project" value="InterPro"/>
</dbReference>
<keyword evidence="5 11" id="KW-0479">Metal-binding</keyword>
<comment type="pathway">
    <text evidence="2">Nucleotide-sugar biosynthesis; GDP-alpha-D-mannose biosynthesis; alpha-D-mannose 1-phosphate from D-fructose 6-phosphate: step 1/2.</text>
</comment>
<dbReference type="GO" id="GO:0004476">
    <property type="term" value="F:mannose-6-phosphate isomerase activity"/>
    <property type="evidence" value="ECO:0007669"/>
    <property type="project" value="UniProtKB-EC"/>
</dbReference>
<evidence type="ECO:0000256" key="8">
    <source>
        <dbReference type="ARBA" id="ARBA00029741"/>
    </source>
</evidence>
<dbReference type="AlphaFoldDB" id="A0AA36F0C7"/>
<dbReference type="InterPro" id="IPR011051">
    <property type="entry name" value="RmlC_Cupin_sf"/>
</dbReference>
<dbReference type="InterPro" id="IPR046458">
    <property type="entry name" value="PMI_typeI_hel"/>
</dbReference>
<reference evidence="14" key="1">
    <citation type="submission" date="2023-08" db="EMBL/GenBank/DDBJ databases">
        <authorList>
            <person name="Alioto T."/>
            <person name="Alioto T."/>
            <person name="Gomez Garrido J."/>
        </authorList>
    </citation>
    <scope>NUCLEOTIDE SEQUENCE</scope>
</reference>
<evidence type="ECO:0000256" key="11">
    <source>
        <dbReference type="PIRSR" id="PIRSR001480-2"/>
    </source>
</evidence>
<feature type="binding site" evidence="11">
    <location>
        <position position="278"/>
    </location>
    <ligand>
        <name>Zn(2+)</name>
        <dbReference type="ChEBI" id="CHEBI:29105"/>
    </ligand>
</feature>
<dbReference type="GO" id="GO:0008270">
    <property type="term" value="F:zinc ion binding"/>
    <property type="evidence" value="ECO:0007669"/>
    <property type="project" value="InterPro"/>
</dbReference>
<keyword evidence="15" id="KW-1185">Reference proteome</keyword>
<comment type="catalytic activity">
    <reaction evidence="1">
        <text>D-mannose 6-phosphate = D-fructose 6-phosphate</text>
        <dbReference type="Rhea" id="RHEA:12356"/>
        <dbReference type="ChEBI" id="CHEBI:58735"/>
        <dbReference type="ChEBI" id="CHEBI:61527"/>
        <dbReference type="EC" id="5.3.1.8"/>
    </reaction>
</comment>
<dbReference type="PANTHER" id="PTHR10309">
    <property type="entry name" value="MANNOSE-6-PHOSPHATE ISOMERASE"/>
    <property type="match status" value="1"/>
</dbReference>
<evidence type="ECO:0000256" key="3">
    <source>
        <dbReference type="ARBA" id="ARBA00010772"/>
    </source>
</evidence>
<dbReference type="InterPro" id="IPR018050">
    <property type="entry name" value="Pmannose_isomerase-type1_CS"/>
</dbReference>
<dbReference type="InterPro" id="IPR046457">
    <property type="entry name" value="PMI_typeI_cat"/>
</dbReference>
<gene>
    <name evidence="14" type="ORF">OCTVUL_1B007781</name>
</gene>
<dbReference type="EMBL" id="OX597816">
    <property type="protein sequence ID" value="CAI9719884.1"/>
    <property type="molecule type" value="Genomic_DNA"/>
</dbReference>
<dbReference type="Gene3D" id="1.10.441.10">
    <property type="entry name" value="Phosphomannose Isomerase, domain 2"/>
    <property type="match status" value="1"/>
</dbReference>
<dbReference type="PANTHER" id="PTHR10309:SF0">
    <property type="entry name" value="MANNOSE-6-PHOSPHATE ISOMERASE"/>
    <property type="match status" value="1"/>
</dbReference>
<evidence type="ECO:0000259" key="13">
    <source>
        <dbReference type="Pfam" id="PF20512"/>
    </source>
</evidence>
<dbReference type="PROSITE" id="PS00965">
    <property type="entry name" value="PMI_I_1"/>
    <property type="match status" value="1"/>
</dbReference>
<dbReference type="SUPFAM" id="SSF51182">
    <property type="entry name" value="RmlC-like cupins"/>
    <property type="match status" value="1"/>
</dbReference>
<dbReference type="PIRSF" id="PIRSF001480">
    <property type="entry name" value="Mannose-6-phosphate_isomerase"/>
    <property type="match status" value="1"/>
</dbReference>
<evidence type="ECO:0000313" key="14">
    <source>
        <dbReference type="EMBL" id="CAI9719884.1"/>
    </source>
</evidence>
<feature type="domain" description="Phosphomannose isomerase type I helical insertion" evidence="13">
    <location>
        <begin position="172"/>
        <end position="259"/>
    </location>
</feature>
<dbReference type="Gene3D" id="2.60.120.10">
    <property type="entry name" value="Jelly Rolls"/>
    <property type="match status" value="2"/>
</dbReference>
<dbReference type="InterPro" id="IPR016305">
    <property type="entry name" value="Mannose-6-P_Isomerase"/>
</dbReference>
<evidence type="ECO:0000259" key="12">
    <source>
        <dbReference type="Pfam" id="PF20511"/>
    </source>
</evidence>
<dbReference type="InterPro" id="IPR001250">
    <property type="entry name" value="Man6P_Isoase-1"/>
</dbReference>
<evidence type="ECO:0000256" key="4">
    <source>
        <dbReference type="ARBA" id="ARBA00011956"/>
    </source>
</evidence>
<name>A0AA36F0C7_OCTVU</name>
<organism evidence="14 15">
    <name type="scientific">Octopus vulgaris</name>
    <name type="common">Common octopus</name>
    <dbReference type="NCBI Taxonomy" id="6645"/>
    <lineage>
        <taxon>Eukaryota</taxon>
        <taxon>Metazoa</taxon>
        <taxon>Spiralia</taxon>
        <taxon>Lophotrochozoa</taxon>
        <taxon>Mollusca</taxon>
        <taxon>Cephalopoda</taxon>
        <taxon>Coleoidea</taxon>
        <taxon>Octopodiformes</taxon>
        <taxon>Octopoda</taxon>
        <taxon>Incirrata</taxon>
        <taxon>Octopodidae</taxon>
        <taxon>Octopus</taxon>
    </lineage>
</organism>
<dbReference type="InterPro" id="IPR014710">
    <property type="entry name" value="RmlC-like_jellyroll"/>
</dbReference>
<evidence type="ECO:0000256" key="7">
    <source>
        <dbReference type="ARBA" id="ARBA00023235"/>
    </source>
</evidence>
<keyword evidence="7 14" id="KW-0413">Isomerase</keyword>
<feature type="active site" evidence="10">
    <location>
        <position position="297"/>
    </location>
</feature>
<accession>A0AA36F0C7</accession>
<feature type="domain" description="Phosphomannose isomerase type I catalytic" evidence="12">
    <location>
        <begin position="7"/>
        <end position="153"/>
    </location>
</feature>
<evidence type="ECO:0000256" key="9">
    <source>
        <dbReference type="ARBA" id="ARBA00030762"/>
    </source>
</evidence>
<dbReference type="Proteomes" id="UP001162480">
    <property type="component" value="Chromosome 3"/>
</dbReference>
<dbReference type="Pfam" id="PF20511">
    <property type="entry name" value="PMI_typeI_cat"/>
    <property type="match status" value="1"/>
</dbReference>
<dbReference type="Pfam" id="PF20512">
    <property type="entry name" value="PMI_typeI_hel"/>
    <property type="match status" value="1"/>
</dbReference>
<evidence type="ECO:0000256" key="1">
    <source>
        <dbReference type="ARBA" id="ARBA00000757"/>
    </source>
</evidence>
<feature type="binding site" evidence="11">
    <location>
        <position position="113"/>
    </location>
    <ligand>
        <name>Zn(2+)</name>
        <dbReference type="ChEBI" id="CHEBI:29105"/>
    </ligand>
</feature>
<keyword evidence="6 11" id="KW-0862">Zinc</keyword>